<proteinExistence type="predicted"/>
<organism evidence="2 3">
    <name type="scientific">Lactarius akahatsu</name>
    <dbReference type="NCBI Taxonomy" id="416441"/>
    <lineage>
        <taxon>Eukaryota</taxon>
        <taxon>Fungi</taxon>
        <taxon>Dikarya</taxon>
        <taxon>Basidiomycota</taxon>
        <taxon>Agaricomycotina</taxon>
        <taxon>Agaricomycetes</taxon>
        <taxon>Russulales</taxon>
        <taxon>Russulaceae</taxon>
        <taxon>Lactarius</taxon>
    </lineage>
</organism>
<gene>
    <name evidence="2" type="ORF">EDB92DRAFT_390030</name>
</gene>
<dbReference type="AlphaFoldDB" id="A0AAD4Q890"/>
<evidence type="ECO:0000256" key="1">
    <source>
        <dbReference type="SAM" id="Phobius"/>
    </source>
</evidence>
<sequence>MFTHFSVWPGVLTGGSQTKWQSLVLFELVISSRFLHAIIILFLNKISMFKNKLPKVPLD</sequence>
<keyword evidence="1" id="KW-0472">Membrane</keyword>
<comment type="caution">
    <text evidence="2">The sequence shown here is derived from an EMBL/GenBank/DDBJ whole genome shotgun (WGS) entry which is preliminary data.</text>
</comment>
<keyword evidence="1" id="KW-1133">Transmembrane helix</keyword>
<feature type="transmembrane region" description="Helical" evidence="1">
    <location>
        <begin position="20"/>
        <end position="43"/>
    </location>
</feature>
<dbReference type="EMBL" id="JAKELL010000177">
    <property type="protein sequence ID" value="KAH8979305.1"/>
    <property type="molecule type" value="Genomic_DNA"/>
</dbReference>
<evidence type="ECO:0000313" key="3">
    <source>
        <dbReference type="Proteomes" id="UP001201163"/>
    </source>
</evidence>
<dbReference type="Proteomes" id="UP001201163">
    <property type="component" value="Unassembled WGS sequence"/>
</dbReference>
<dbReference type="Gene3D" id="3.40.50.300">
    <property type="entry name" value="P-loop containing nucleotide triphosphate hydrolases"/>
    <property type="match status" value="1"/>
</dbReference>
<evidence type="ECO:0000313" key="2">
    <source>
        <dbReference type="EMBL" id="KAH8979305.1"/>
    </source>
</evidence>
<dbReference type="InterPro" id="IPR027417">
    <property type="entry name" value="P-loop_NTPase"/>
</dbReference>
<accession>A0AAD4Q890</accession>
<reference evidence="2" key="1">
    <citation type="submission" date="2022-01" db="EMBL/GenBank/DDBJ databases">
        <title>Comparative genomics reveals a dynamic genome evolution in the ectomycorrhizal milk-cap (Lactarius) mushrooms.</title>
        <authorList>
            <consortium name="DOE Joint Genome Institute"/>
            <person name="Lebreton A."/>
            <person name="Tang N."/>
            <person name="Kuo A."/>
            <person name="LaButti K."/>
            <person name="Drula E."/>
            <person name="Barry K."/>
            <person name="Clum A."/>
            <person name="Lipzen A."/>
            <person name="Mousain D."/>
            <person name="Ng V."/>
            <person name="Wang R."/>
            <person name="Wang X."/>
            <person name="Dai Y."/>
            <person name="Henrissat B."/>
            <person name="Grigoriev I.V."/>
            <person name="Guerin-Laguette A."/>
            <person name="Yu F."/>
            <person name="Martin F.M."/>
        </authorList>
    </citation>
    <scope>NUCLEOTIDE SEQUENCE</scope>
    <source>
        <strain evidence="2">QP</strain>
    </source>
</reference>
<keyword evidence="3" id="KW-1185">Reference proteome</keyword>
<protein>
    <submittedName>
        <fullName evidence="2">Uncharacterized protein</fullName>
    </submittedName>
</protein>
<name>A0AAD4Q890_9AGAM</name>
<keyword evidence="1" id="KW-0812">Transmembrane</keyword>